<dbReference type="GO" id="GO:0032049">
    <property type="term" value="P:cardiolipin biosynthetic process"/>
    <property type="evidence" value="ECO:0007669"/>
    <property type="project" value="UniProtKB-UniRule"/>
</dbReference>
<evidence type="ECO:0000259" key="10">
    <source>
        <dbReference type="PROSITE" id="PS50035"/>
    </source>
</evidence>
<name>A0A6I2LBT0_9BURK</name>
<keyword evidence="3" id="KW-0808">Transferase</keyword>
<dbReference type="PROSITE" id="PS51257">
    <property type="entry name" value="PROKAR_LIPOPROTEIN"/>
    <property type="match status" value="1"/>
</dbReference>
<dbReference type="SUPFAM" id="SSF56024">
    <property type="entry name" value="Phospholipase D/nuclease"/>
    <property type="match status" value="2"/>
</dbReference>
<dbReference type="Pfam" id="PF13091">
    <property type="entry name" value="PLDc_2"/>
    <property type="match status" value="2"/>
</dbReference>
<dbReference type="EMBL" id="WKJK01000024">
    <property type="protein sequence ID" value="MRW94254.1"/>
    <property type="molecule type" value="Genomic_DNA"/>
</dbReference>
<keyword evidence="9" id="KW-0732">Signal</keyword>
<reference evidence="11 12" key="1">
    <citation type="submission" date="2019-11" db="EMBL/GenBank/DDBJ databases">
        <title>Novel species isolated from a subtropical stream in China.</title>
        <authorList>
            <person name="Lu H."/>
        </authorList>
    </citation>
    <scope>NUCLEOTIDE SEQUENCE [LARGE SCALE GENOMIC DNA]</scope>
    <source>
        <strain evidence="11 12">FT80W</strain>
    </source>
</reference>
<evidence type="ECO:0000256" key="8">
    <source>
        <dbReference type="NCBIfam" id="TIGR04265"/>
    </source>
</evidence>
<dbReference type="GO" id="GO:0005886">
    <property type="term" value="C:plasma membrane"/>
    <property type="evidence" value="ECO:0007669"/>
    <property type="project" value="UniProtKB-SubCell"/>
</dbReference>
<dbReference type="SMART" id="SM00155">
    <property type="entry name" value="PLDc"/>
    <property type="match status" value="2"/>
</dbReference>
<dbReference type="CDD" id="cd09110">
    <property type="entry name" value="PLDc_CLS_1"/>
    <property type="match status" value="1"/>
</dbReference>
<evidence type="ECO:0000256" key="6">
    <source>
        <dbReference type="ARBA" id="ARBA00022989"/>
    </source>
</evidence>
<keyword evidence="12" id="KW-1185">Reference proteome</keyword>
<dbReference type="InterPro" id="IPR022924">
    <property type="entry name" value="Cardiolipin_synthase"/>
</dbReference>
<evidence type="ECO:0000256" key="1">
    <source>
        <dbReference type="ARBA" id="ARBA00004236"/>
    </source>
</evidence>
<keyword evidence="4" id="KW-0812">Transmembrane</keyword>
<organism evidence="11 12">
    <name type="scientific">Duganella guangzhouensis</name>
    <dbReference type="NCBI Taxonomy" id="2666084"/>
    <lineage>
        <taxon>Bacteria</taxon>
        <taxon>Pseudomonadati</taxon>
        <taxon>Pseudomonadota</taxon>
        <taxon>Betaproteobacteria</taxon>
        <taxon>Burkholderiales</taxon>
        <taxon>Oxalobacteraceae</taxon>
        <taxon>Telluria group</taxon>
        <taxon>Duganella</taxon>
    </lineage>
</organism>
<evidence type="ECO:0000256" key="9">
    <source>
        <dbReference type="SAM" id="SignalP"/>
    </source>
</evidence>
<dbReference type="PANTHER" id="PTHR21248">
    <property type="entry name" value="CARDIOLIPIN SYNTHASE"/>
    <property type="match status" value="1"/>
</dbReference>
<keyword evidence="5" id="KW-0677">Repeat</keyword>
<keyword evidence="2" id="KW-1003">Cell membrane</keyword>
<sequence>MNTARMRLWLPLILMCWGLLGACASLPNVTDLGDKLDPAGAPTVKGSKGELSDARAKALLQARWSKGGLDLPQQAALEEAATGVPLIAGNKTTLLFDGPQTIAEMLKAINGARNNINFETYIFDQDEMGNKFADALIEKQRQGVTVNLIYDSVGTIGVPAEFFARMRKAGVRLVEFNPVNPAKVNGDGWKVNNRDHRKVLIVDGKTAFTGGINISATYAKSSLFRSASRPASKDDVGWRDTHIKIEGPAVQAFQWLFVRQWSRQAKEELPDADYFPKPVIAGDKVVRVLGSDPGGQFEIYKAYALAMQEAKQSIHLTSAYFVPDRQTVDALVSAAKRGVDVKIVVPGVSDVGLVVYAGHAYYDELLEAGVKLYQLKLAVLHAKTAVIDGKWSTVGSSNIDTRSFLHNSEINVIVMGDAFGAEMEKAFQEDLRDSTLVTLEAWRHRPWLNRMKEWTARVMGYWL</sequence>
<comment type="subcellular location">
    <subcellularLocation>
        <location evidence="1">Cell membrane</location>
    </subcellularLocation>
</comment>
<evidence type="ECO:0000256" key="4">
    <source>
        <dbReference type="ARBA" id="ARBA00022692"/>
    </source>
</evidence>
<evidence type="ECO:0000256" key="7">
    <source>
        <dbReference type="ARBA" id="ARBA00023136"/>
    </source>
</evidence>
<dbReference type="PROSITE" id="PS50035">
    <property type="entry name" value="PLD"/>
    <property type="match status" value="2"/>
</dbReference>
<dbReference type="Gene3D" id="3.30.870.10">
    <property type="entry name" value="Endonuclease Chain A"/>
    <property type="match status" value="2"/>
</dbReference>
<feature type="chain" id="PRO_5026079578" description="Cardiolipin synthase" evidence="9">
    <location>
        <begin position="25"/>
        <end position="463"/>
    </location>
</feature>
<accession>A0A6I2LBT0</accession>
<evidence type="ECO:0000313" key="12">
    <source>
        <dbReference type="Proteomes" id="UP000433309"/>
    </source>
</evidence>
<comment type="caution">
    <text evidence="11">The sequence shown here is derived from an EMBL/GenBank/DDBJ whole genome shotgun (WGS) entry which is preliminary data.</text>
</comment>
<dbReference type="EC" id="2.7.8.-" evidence="8"/>
<protein>
    <recommendedName>
        <fullName evidence="8">Cardiolipin synthase</fullName>
        <ecNumber evidence="8">2.7.8.-</ecNumber>
    </recommendedName>
</protein>
<feature type="domain" description="PLD phosphodiesterase" evidence="10">
    <location>
        <begin position="191"/>
        <end position="218"/>
    </location>
</feature>
<dbReference type="InterPro" id="IPR001736">
    <property type="entry name" value="PLipase_D/transphosphatidylase"/>
</dbReference>
<evidence type="ECO:0000313" key="11">
    <source>
        <dbReference type="EMBL" id="MRW94254.1"/>
    </source>
</evidence>
<dbReference type="InterPro" id="IPR025202">
    <property type="entry name" value="PLD-like_dom"/>
</dbReference>
<dbReference type="GO" id="GO:0008808">
    <property type="term" value="F:cardiolipin synthase activity"/>
    <property type="evidence" value="ECO:0007669"/>
    <property type="project" value="UniProtKB-UniRule"/>
</dbReference>
<evidence type="ECO:0000256" key="2">
    <source>
        <dbReference type="ARBA" id="ARBA00022475"/>
    </source>
</evidence>
<evidence type="ECO:0000256" key="5">
    <source>
        <dbReference type="ARBA" id="ARBA00022737"/>
    </source>
</evidence>
<evidence type="ECO:0000256" key="3">
    <source>
        <dbReference type="ARBA" id="ARBA00022679"/>
    </source>
</evidence>
<dbReference type="Proteomes" id="UP000433309">
    <property type="component" value="Unassembled WGS sequence"/>
</dbReference>
<keyword evidence="6" id="KW-1133">Transmembrane helix</keyword>
<feature type="domain" description="PLD phosphodiesterase" evidence="10">
    <location>
        <begin position="376"/>
        <end position="403"/>
    </location>
</feature>
<dbReference type="PANTHER" id="PTHR21248:SF22">
    <property type="entry name" value="PHOSPHOLIPASE D"/>
    <property type="match status" value="1"/>
</dbReference>
<proteinExistence type="predicted"/>
<dbReference type="AlphaFoldDB" id="A0A6I2LBT0"/>
<feature type="signal peptide" evidence="9">
    <location>
        <begin position="1"/>
        <end position="24"/>
    </location>
</feature>
<dbReference type="RefSeq" id="WP_154383116.1">
    <property type="nucleotide sequence ID" value="NZ_WKJK01000024.1"/>
</dbReference>
<dbReference type="CDD" id="cd09159">
    <property type="entry name" value="PLDc_ybhO_like_2"/>
    <property type="match status" value="1"/>
</dbReference>
<gene>
    <name evidence="11" type="primary">cls</name>
    <name evidence="11" type="ORF">GJ699_30195</name>
</gene>
<keyword evidence="7" id="KW-0472">Membrane</keyword>
<dbReference type="NCBIfam" id="TIGR04265">
    <property type="entry name" value="bac_cardiolipin"/>
    <property type="match status" value="1"/>
</dbReference>